<evidence type="ECO:0000313" key="2">
    <source>
        <dbReference type="EMBL" id="CAG9766965.1"/>
    </source>
</evidence>
<accession>A0A9N9MPK0</accession>
<organism evidence="2 3">
    <name type="scientific">Ceutorhynchus assimilis</name>
    <name type="common">cabbage seed weevil</name>
    <dbReference type="NCBI Taxonomy" id="467358"/>
    <lineage>
        <taxon>Eukaryota</taxon>
        <taxon>Metazoa</taxon>
        <taxon>Ecdysozoa</taxon>
        <taxon>Arthropoda</taxon>
        <taxon>Hexapoda</taxon>
        <taxon>Insecta</taxon>
        <taxon>Pterygota</taxon>
        <taxon>Neoptera</taxon>
        <taxon>Endopterygota</taxon>
        <taxon>Coleoptera</taxon>
        <taxon>Polyphaga</taxon>
        <taxon>Cucujiformia</taxon>
        <taxon>Curculionidae</taxon>
        <taxon>Ceutorhynchinae</taxon>
        <taxon>Ceutorhynchus</taxon>
    </lineage>
</organism>
<evidence type="ECO:0000256" key="1">
    <source>
        <dbReference type="SAM" id="SignalP"/>
    </source>
</evidence>
<evidence type="ECO:0000313" key="3">
    <source>
        <dbReference type="Proteomes" id="UP001152799"/>
    </source>
</evidence>
<proteinExistence type="predicted"/>
<keyword evidence="3" id="KW-1185">Reference proteome</keyword>
<sequence>MTYLKVATILLLGFSLAVFVVADESHVSNPPSNLLTYLLQFVKTLLDRLLQTVFALLGHVPIISSILEPVQKLWNSIYHGL</sequence>
<gene>
    <name evidence="2" type="ORF">CEUTPL_LOCUS7533</name>
</gene>
<dbReference type="EMBL" id="OU892279">
    <property type="protein sequence ID" value="CAG9766965.1"/>
    <property type="molecule type" value="Genomic_DNA"/>
</dbReference>
<name>A0A9N9MPK0_9CUCU</name>
<feature type="signal peptide" evidence="1">
    <location>
        <begin position="1"/>
        <end position="22"/>
    </location>
</feature>
<reference evidence="2" key="1">
    <citation type="submission" date="2022-01" db="EMBL/GenBank/DDBJ databases">
        <authorList>
            <person name="King R."/>
        </authorList>
    </citation>
    <scope>NUCLEOTIDE SEQUENCE</scope>
</reference>
<dbReference type="AlphaFoldDB" id="A0A9N9MPK0"/>
<feature type="chain" id="PRO_5040200823" evidence="1">
    <location>
        <begin position="23"/>
        <end position="81"/>
    </location>
</feature>
<protein>
    <submittedName>
        <fullName evidence="2">Uncharacterized protein</fullName>
    </submittedName>
</protein>
<keyword evidence="1" id="KW-0732">Signal</keyword>
<dbReference type="Proteomes" id="UP001152799">
    <property type="component" value="Chromosome 3"/>
</dbReference>